<sequence>MAWEDNFNKLVELTQPIDDRKEWRFVLEEHKTKGTLHVNVRVFNIAGNYIGPTKNGINFTVNSTQELENFQVTLNQFLSKAKEML</sequence>
<dbReference type="Proteomes" id="UP000009273">
    <property type="component" value="Segment"/>
</dbReference>
<proteinExistence type="predicted"/>
<organism evidence="1 2">
    <name type="scientific">Bacillus phage G</name>
    <dbReference type="NCBI Taxonomy" id="2884420"/>
    <lineage>
        <taxon>Viruses</taxon>
        <taxon>Duplodnaviria</taxon>
        <taxon>Heunggongvirae</taxon>
        <taxon>Uroviricota</taxon>
        <taxon>Caudoviricetes</taxon>
        <taxon>Donellivirus</taxon>
        <taxon>Donellivirus gee</taxon>
    </lineage>
</organism>
<dbReference type="RefSeq" id="YP_009015519.1">
    <property type="nucleotide sequence ID" value="NC_023719.1"/>
</dbReference>
<name>G3M9V7_9CAUD</name>
<dbReference type="KEGG" id="vg:18563431"/>
<accession>G3M9V7</accession>
<protein>
    <submittedName>
        <fullName evidence="1">Gp216</fullName>
    </submittedName>
</protein>
<dbReference type="GeneID" id="18563431"/>
<gene>
    <name evidence="1" type="primary">216</name>
    <name evidence="1" type="ORF">G_216</name>
</gene>
<keyword evidence="2" id="KW-1185">Reference proteome</keyword>
<evidence type="ECO:0000313" key="1">
    <source>
        <dbReference type="EMBL" id="AEO93475.1"/>
    </source>
</evidence>
<dbReference type="EMBL" id="JN638751">
    <property type="protein sequence ID" value="AEO93475.1"/>
    <property type="molecule type" value="Genomic_DNA"/>
</dbReference>
<evidence type="ECO:0000313" key="2">
    <source>
        <dbReference type="Proteomes" id="UP000009273"/>
    </source>
</evidence>
<reference evidence="1 2" key="1">
    <citation type="submission" date="2011-09" db="EMBL/GenBank/DDBJ databases">
        <authorList>
            <person name="Pope W.H."/>
            <person name="Pedulla M.L."/>
            <person name="Ford M.E."/>
            <person name="Peebles C.L."/>
            <person name="Hatfull G.H."/>
            <person name="Hendrix R.W."/>
        </authorList>
    </citation>
    <scope>NUCLEOTIDE SEQUENCE [LARGE SCALE GENOMIC DNA]</scope>
    <source>
        <strain evidence="1">G</strain>
    </source>
</reference>